<name>E0VJL0_PEDHC</name>
<protein>
    <submittedName>
        <fullName evidence="2 3">Uncharacterized protein</fullName>
    </submittedName>
</protein>
<dbReference type="VEuPathDB" id="VectorBase:PHUM247690"/>
<evidence type="ECO:0000313" key="4">
    <source>
        <dbReference type="Proteomes" id="UP000009046"/>
    </source>
</evidence>
<dbReference type="HOGENOM" id="CLU_2415885_0_0_1"/>
<evidence type="ECO:0000313" key="3">
    <source>
        <dbReference type="EnsemblMetazoa" id="PHUM247690-PA"/>
    </source>
</evidence>
<dbReference type="EMBL" id="AAZO01002872">
    <property type="status" value="NOT_ANNOTATED_CDS"/>
    <property type="molecule type" value="Genomic_DNA"/>
</dbReference>
<organism>
    <name type="scientific">Pediculus humanus subsp. corporis</name>
    <name type="common">Body louse</name>
    <dbReference type="NCBI Taxonomy" id="121224"/>
    <lineage>
        <taxon>Eukaryota</taxon>
        <taxon>Metazoa</taxon>
        <taxon>Ecdysozoa</taxon>
        <taxon>Arthropoda</taxon>
        <taxon>Hexapoda</taxon>
        <taxon>Insecta</taxon>
        <taxon>Pterygota</taxon>
        <taxon>Neoptera</taxon>
        <taxon>Paraneoptera</taxon>
        <taxon>Psocodea</taxon>
        <taxon>Troctomorpha</taxon>
        <taxon>Phthiraptera</taxon>
        <taxon>Anoplura</taxon>
        <taxon>Pediculidae</taxon>
        <taxon>Pediculus</taxon>
    </lineage>
</organism>
<feature type="compositionally biased region" description="Low complexity" evidence="1">
    <location>
        <begin position="20"/>
        <end position="29"/>
    </location>
</feature>
<reference evidence="2" key="2">
    <citation type="submission" date="2007-04" db="EMBL/GenBank/DDBJ databases">
        <title>The genome of the human body louse.</title>
        <authorList>
            <consortium name="The Human Body Louse Genome Consortium"/>
            <person name="Kirkness E."/>
            <person name="Walenz B."/>
            <person name="Hass B."/>
            <person name="Bruggner R."/>
            <person name="Strausberg R."/>
        </authorList>
    </citation>
    <scope>NUCLEOTIDE SEQUENCE</scope>
    <source>
        <strain evidence="2">USDA</strain>
    </source>
</reference>
<dbReference type="AlphaFoldDB" id="E0VJL0"/>
<reference evidence="2" key="1">
    <citation type="submission" date="2007-04" db="EMBL/GenBank/DDBJ databases">
        <title>Annotation of Pediculus humanus corporis strain USDA.</title>
        <authorList>
            <person name="Kirkness E."/>
            <person name="Hannick L."/>
            <person name="Hass B."/>
            <person name="Bruggner R."/>
            <person name="Lawson D."/>
            <person name="Bidwell S."/>
            <person name="Joardar V."/>
            <person name="Caler E."/>
            <person name="Walenz B."/>
            <person name="Inman J."/>
            <person name="Schobel S."/>
            <person name="Galinsky K."/>
            <person name="Amedeo P."/>
            <person name="Strausberg R."/>
        </authorList>
    </citation>
    <scope>NUCLEOTIDE SEQUENCE</scope>
    <source>
        <strain evidence="2">USDA</strain>
    </source>
</reference>
<evidence type="ECO:0000256" key="1">
    <source>
        <dbReference type="SAM" id="MobiDB-lite"/>
    </source>
</evidence>
<dbReference type="Proteomes" id="UP000009046">
    <property type="component" value="Unassembled WGS sequence"/>
</dbReference>
<dbReference type="GeneID" id="8235038"/>
<reference evidence="3" key="3">
    <citation type="submission" date="2020-05" db="UniProtKB">
        <authorList>
            <consortium name="EnsemblMetazoa"/>
        </authorList>
    </citation>
    <scope>IDENTIFICATION</scope>
    <source>
        <strain evidence="3">USDA</strain>
    </source>
</reference>
<dbReference type="CTD" id="8235038"/>
<sequence>MVGVVDESITNYQSDGNVRSNSSSNSGSSPTINQGSMLIVPQPINATKNGSTHGNTSTGGGGGGRKYNCKMCPQKRDAVVDIQKENLLPLTP</sequence>
<proteinExistence type="predicted"/>
<dbReference type="KEGG" id="phu:Phum_PHUM247690"/>
<dbReference type="RefSeq" id="XP_002426304.1">
    <property type="nucleotide sequence ID" value="XM_002426259.1"/>
</dbReference>
<keyword evidence="4" id="KW-1185">Reference proteome</keyword>
<feature type="compositionally biased region" description="Polar residues" evidence="1">
    <location>
        <begin position="8"/>
        <end position="19"/>
    </location>
</feature>
<dbReference type="InParanoid" id="E0VJL0"/>
<feature type="region of interest" description="Disordered" evidence="1">
    <location>
        <begin position="1"/>
        <end position="67"/>
    </location>
</feature>
<dbReference type="EMBL" id="DS235226">
    <property type="protein sequence ID" value="EEB13566.1"/>
    <property type="molecule type" value="Genomic_DNA"/>
</dbReference>
<dbReference type="eggNOG" id="ENOG502SDUA">
    <property type="taxonomic scope" value="Eukaryota"/>
</dbReference>
<accession>E0VJL0</accession>
<evidence type="ECO:0000313" key="2">
    <source>
        <dbReference type="EMBL" id="EEB13566.1"/>
    </source>
</evidence>
<gene>
    <name evidence="3" type="primary">8235038</name>
    <name evidence="2" type="ORF">Phum_PHUM247690</name>
</gene>
<dbReference type="EnsemblMetazoa" id="PHUM247690-RA">
    <property type="protein sequence ID" value="PHUM247690-PA"/>
    <property type="gene ID" value="PHUM247690"/>
</dbReference>